<protein>
    <submittedName>
        <fullName evidence="1">Uncharacterized protein</fullName>
    </submittedName>
</protein>
<evidence type="ECO:0000313" key="1">
    <source>
        <dbReference type="EMBL" id="MEJ8302798.1"/>
    </source>
</evidence>
<organism evidence="1 2">
    <name type="scientific">Saccharibacillus sacchari</name>
    <dbReference type="NCBI Taxonomy" id="456493"/>
    <lineage>
        <taxon>Bacteria</taxon>
        <taxon>Bacillati</taxon>
        <taxon>Bacillota</taxon>
        <taxon>Bacilli</taxon>
        <taxon>Bacillales</taxon>
        <taxon>Paenibacillaceae</taxon>
        <taxon>Saccharibacillus</taxon>
    </lineage>
</organism>
<reference evidence="1" key="1">
    <citation type="submission" date="2024-03" db="EMBL/GenBank/DDBJ databases">
        <title>Whole genome sequecning of epiphytes from Marcgravia umbellata leaves.</title>
        <authorList>
            <person name="Kumar G."/>
            <person name="Savka M.A."/>
        </authorList>
    </citation>
    <scope>NUCLEOTIDE SEQUENCE</scope>
    <source>
        <strain evidence="1">RIT_BL5</strain>
    </source>
</reference>
<dbReference type="Proteomes" id="UP001380953">
    <property type="component" value="Unassembled WGS sequence"/>
</dbReference>
<comment type="caution">
    <text evidence="1">The sequence shown here is derived from an EMBL/GenBank/DDBJ whole genome shotgun (WGS) entry which is preliminary data.</text>
</comment>
<gene>
    <name evidence="1" type="ORF">WKI47_02595</name>
</gene>
<keyword evidence="2" id="KW-1185">Reference proteome</keyword>
<evidence type="ECO:0000313" key="2">
    <source>
        <dbReference type="Proteomes" id="UP001380953"/>
    </source>
</evidence>
<accession>A0ACC6P7A1</accession>
<feature type="non-terminal residue" evidence="1">
    <location>
        <position position="132"/>
    </location>
</feature>
<name>A0ACC6P7A1_9BACL</name>
<proteinExistence type="predicted"/>
<dbReference type="EMBL" id="JBBKAR010000004">
    <property type="protein sequence ID" value="MEJ8302798.1"/>
    <property type="molecule type" value="Genomic_DNA"/>
</dbReference>
<sequence>MRILVIVNAILLFFLLGCGGKESVMQEDDFLKKVETSLVEQGIKAEKVEPPTNAVDIAGKVAHQYLISAEGVSEDSIFIFVFKSAKEASEGLKEAKTAVATQTKVDEYKKGNILVFYYALDGNLSKYDKQIK</sequence>